<proteinExistence type="predicted"/>
<protein>
    <submittedName>
        <fullName evidence="1">Uncharacterized protein</fullName>
    </submittedName>
</protein>
<dbReference type="AlphaFoldDB" id="A0A0A9AGA5"/>
<reference evidence="1" key="1">
    <citation type="submission" date="2014-09" db="EMBL/GenBank/DDBJ databases">
        <authorList>
            <person name="Magalhaes I.L.F."/>
            <person name="Oliveira U."/>
            <person name="Santos F.R."/>
            <person name="Vidigal T.H.D.A."/>
            <person name="Brescovit A.D."/>
            <person name="Santos A.J."/>
        </authorList>
    </citation>
    <scope>NUCLEOTIDE SEQUENCE</scope>
    <source>
        <tissue evidence="1">Shoot tissue taken approximately 20 cm above the soil surface</tissue>
    </source>
</reference>
<organism evidence="1">
    <name type="scientific">Arundo donax</name>
    <name type="common">Giant reed</name>
    <name type="synonym">Donax arundinaceus</name>
    <dbReference type="NCBI Taxonomy" id="35708"/>
    <lineage>
        <taxon>Eukaryota</taxon>
        <taxon>Viridiplantae</taxon>
        <taxon>Streptophyta</taxon>
        <taxon>Embryophyta</taxon>
        <taxon>Tracheophyta</taxon>
        <taxon>Spermatophyta</taxon>
        <taxon>Magnoliopsida</taxon>
        <taxon>Liliopsida</taxon>
        <taxon>Poales</taxon>
        <taxon>Poaceae</taxon>
        <taxon>PACMAD clade</taxon>
        <taxon>Arundinoideae</taxon>
        <taxon>Arundineae</taxon>
        <taxon>Arundo</taxon>
    </lineage>
</organism>
<accession>A0A0A9AGA5</accession>
<sequence>MILATAEVKIRALGLESPEDGVFPACSKDSSLLGPCWINCLQD</sequence>
<reference evidence="1" key="2">
    <citation type="journal article" date="2015" name="Data Brief">
        <title>Shoot transcriptome of the giant reed, Arundo donax.</title>
        <authorList>
            <person name="Barrero R.A."/>
            <person name="Guerrero F.D."/>
            <person name="Moolhuijzen P."/>
            <person name="Goolsby J.A."/>
            <person name="Tidwell J."/>
            <person name="Bellgard S.E."/>
            <person name="Bellgard M.I."/>
        </authorList>
    </citation>
    <scope>NUCLEOTIDE SEQUENCE</scope>
    <source>
        <tissue evidence="1">Shoot tissue taken approximately 20 cm above the soil surface</tissue>
    </source>
</reference>
<name>A0A0A9AGA5_ARUDO</name>
<evidence type="ECO:0000313" key="1">
    <source>
        <dbReference type="EMBL" id="JAD48918.1"/>
    </source>
</evidence>
<dbReference type="EMBL" id="GBRH01248977">
    <property type="protein sequence ID" value="JAD48918.1"/>
    <property type="molecule type" value="Transcribed_RNA"/>
</dbReference>